<protein>
    <submittedName>
        <fullName evidence="1">DNA polymerase III, subunit gamma and tau</fullName>
    </submittedName>
</protein>
<evidence type="ECO:0000313" key="1">
    <source>
        <dbReference type="EMBL" id="DAE18926.1"/>
    </source>
</evidence>
<organism evidence="1">
    <name type="scientific">Siphoviridae sp. ctiOl67</name>
    <dbReference type="NCBI Taxonomy" id="2825622"/>
    <lineage>
        <taxon>Viruses</taxon>
        <taxon>Duplodnaviria</taxon>
        <taxon>Heunggongvirae</taxon>
        <taxon>Uroviricota</taxon>
        <taxon>Caudoviricetes</taxon>
    </lineage>
</organism>
<proteinExistence type="predicted"/>
<name>A0A8S5QHY7_9CAUD</name>
<accession>A0A8S5QHY7</accession>
<sequence>MRDGIALLEKVASYDSNVSIQNVFEALGNYSYDYMIKLLDYINHKAQGMSLELINELYFSGADLKLFIDKFLSFCLDVIKYLIIHSFDITKLPISIKPNIDNILSEYHDIQYYNNIITLILDTKNMIKTDSDIKSTIEVMTIRMCSHD</sequence>
<dbReference type="EMBL" id="BK015666">
    <property type="protein sequence ID" value="DAE18926.1"/>
    <property type="molecule type" value="Genomic_DNA"/>
</dbReference>
<dbReference type="Gene3D" id="1.20.272.10">
    <property type="match status" value="1"/>
</dbReference>
<reference evidence="1" key="1">
    <citation type="journal article" date="2021" name="Proc. Natl. Acad. Sci. U.S.A.">
        <title>A Catalog of Tens of Thousands of Viruses from Human Metagenomes Reveals Hidden Associations with Chronic Diseases.</title>
        <authorList>
            <person name="Tisza M.J."/>
            <person name="Buck C.B."/>
        </authorList>
    </citation>
    <scope>NUCLEOTIDE SEQUENCE</scope>
    <source>
        <strain evidence="1">CtiOl67</strain>
    </source>
</reference>